<dbReference type="SUPFAM" id="SSF48452">
    <property type="entry name" value="TPR-like"/>
    <property type="match status" value="6"/>
</dbReference>
<accession>A7S7J9</accession>
<reference evidence="4 5" key="1">
    <citation type="journal article" date="2007" name="Science">
        <title>Sea anemone genome reveals ancestral eumetazoan gene repertoire and genomic organization.</title>
        <authorList>
            <person name="Putnam N.H."/>
            <person name="Srivastava M."/>
            <person name="Hellsten U."/>
            <person name="Dirks B."/>
            <person name="Chapman J."/>
            <person name="Salamov A."/>
            <person name="Terry A."/>
            <person name="Shapiro H."/>
            <person name="Lindquist E."/>
            <person name="Kapitonov V.V."/>
            <person name="Jurka J."/>
            <person name="Genikhovich G."/>
            <person name="Grigoriev I.V."/>
            <person name="Lucas S.M."/>
            <person name="Steele R.E."/>
            <person name="Finnerty J.R."/>
            <person name="Technau U."/>
            <person name="Martindale M.Q."/>
            <person name="Rokhsar D.S."/>
        </authorList>
    </citation>
    <scope>NUCLEOTIDE SEQUENCE [LARGE SCALE GENOMIC DNA]</scope>
    <source>
        <strain evidence="5">CH2 X CH6</strain>
    </source>
</reference>
<protein>
    <recommendedName>
        <fullName evidence="6">UDP-N-acetylglucosamine--peptide N-acetylglucosaminyltransferase SPINDLY</fullName>
    </recommendedName>
</protein>
<gene>
    <name evidence="4" type="ORF">NEMVEDRAFT_v1g107690</name>
</gene>
<dbReference type="EMBL" id="DS469593">
    <property type="protein sequence ID" value="EDO40344.1"/>
    <property type="molecule type" value="Genomic_DNA"/>
</dbReference>
<dbReference type="PANTHER" id="PTHR44858:SF1">
    <property type="entry name" value="UDP-N-ACETYLGLUCOSAMINE--PEPTIDE N-ACETYLGLUCOSAMINYLTRANSFERASE SPINDLY-RELATED"/>
    <property type="match status" value="1"/>
</dbReference>
<keyword evidence="1" id="KW-0677">Repeat</keyword>
<evidence type="ECO:0000313" key="5">
    <source>
        <dbReference type="Proteomes" id="UP000001593"/>
    </source>
</evidence>
<evidence type="ECO:0000256" key="1">
    <source>
        <dbReference type="ARBA" id="ARBA00022737"/>
    </source>
</evidence>
<evidence type="ECO:0000256" key="3">
    <source>
        <dbReference type="PROSITE-ProRule" id="PRU00339"/>
    </source>
</evidence>
<evidence type="ECO:0008006" key="6">
    <source>
        <dbReference type="Google" id="ProtNLM"/>
    </source>
</evidence>
<organism evidence="4 5">
    <name type="scientific">Nematostella vectensis</name>
    <name type="common">Starlet sea anemone</name>
    <dbReference type="NCBI Taxonomy" id="45351"/>
    <lineage>
        <taxon>Eukaryota</taxon>
        <taxon>Metazoa</taxon>
        <taxon>Cnidaria</taxon>
        <taxon>Anthozoa</taxon>
        <taxon>Hexacorallia</taxon>
        <taxon>Actiniaria</taxon>
        <taxon>Edwardsiidae</taxon>
        <taxon>Nematostella</taxon>
    </lineage>
</organism>
<dbReference type="eggNOG" id="KOG4626">
    <property type="taxonomic scope" value="Eukaryota"/>
</dbReference>
<feature type="repeat" description="TPR" evidence="3">
    <location>
        <begin position="170"/>
        <end position="203"/>
    </location>
</feature>
<evidence type="ECO:0000313" key="4">
    <source>
        <dbReference type="EMBL" id="EDO40344.1"/>
    </source>
</evidence>
<dbReference type="PROSITE" id="PS50005">
    <property type="entry name" value="TPR"/>
    <property type="match status" value="10"/>
</dbReference>
<dbReference type="InterPro" id="IPR019734">
    <property type="entry name" value="TPR_rpt"/>
</dbReference>
<feature type="repeat" description="TPR" evidence="3">
    <location>
        <begin position="308"/>
        <end position="341"/>
    </location>
</feature>
<dbReference type="OMA" id="NAHAYFR"/>
<name>A7S7J9_NEMVE</name>
<dbReference type="InterPro" id="IPR011990">
    <property type="entry name" value="TPR-like_helical_dom_sf"/>
</dbReference>
<feature type="repeat" description="TPR" evidence="3">
    <location>
        <begin position="239"/>
        <end position="272"/>
    </location>
</feature>
<dbReference type="Gene3D" id="1.25.40.10">
    <property type="entry name" value="Tetratricopeptide repeat domain"/>
    <property type="match status" value="10"/>
</dbReference>
<feature type="repeat" description="TPR" evidence="3">
    <location>
        <begin position="136"/>
        <end position="169"/>
    </location>
</feature>
<dbReference type="PhylomeDB" id="A7S7J9"/>
<keyword evidence="5" id="KW-1185">Reference proteome</keyword>
<dbReference type="PANTHER" id="PTHR44858">
    <property type="entry name" value="TETRATRICOPEPTIDE REPEAT PROTEIN 6"/>
    <property type="match status" value="1"/>
</dbReference>
<sequence length="923" mass="105088">MYLCRRGAIHRKVGELKKAWDDLNKAIELENMLLDAYWHRHLLYLLQNNKKAALDDLTFIIKHSSSQARAYRSRAELYRQEGDATMAIVNYSQAIKLNPNDVETYYQRAAMFKMRGDMLLALEDYKIASRLLPSKTEAMFEIGMYRFNNENWTGAVNDFTEILEQDPQDSRAYTYRGTVFAKMGQFSKALPDLAAGVHYNPDNAVAFYQRGCILRKIHPRRALQDFSVSLLLDDSEENVMAFMHRGILYTDLKRWEDAIPDFEAAIRLDPSLASAYVNIGLIYIIKHSNYQKAIRQYTSAIRVDPTYVRALICRAEAFQKMGMLQEAILDYARAIHMRPDVSDYHMARGKLLLEQKKLDLASFHVKQAAQLNQGLGASATQQAVVHSFLKNFDQAIDVLERATRVKPSAQIFVLLGKTNMKAKRFEDAISSFLKAIEILTPWNSRNPMPLEAAGVYFLIGMCQSEVHNDSGALDAYNEAIKVNPDYAEAFYQRGLTKMKLSHTKGVHDFNRALAINPKLFQAFLSRAAYYGMKGRYSKGIMSCNEAIKLQPQSVRAYLYRGALKYHIKAFGLAVKDLTEAVAIDCRCSLAYFNRAVCHHEMKYFQKALMDYGTVMLLETNPNLKVLQNRGLLYLEIGDIENALEDFKAAAKVSTLNPKIRHTLGLCYHKLNKLEEAVAAYDDALKIDPFFVEAYNGRGNALMDFGHEQGNVLGRRDYLKALHLDPLCLSARVNLAYNLQVEGKFQAAWNQFSAAIAIDSTCQAALEGRAVINLQMGNTFGAFVDMNEALKISKTAELLNNRGVVQQYMGDYVNAVRDYQAAIRLEPSYALSYYNAGNVYFRQRQFKQALSYFNKALSWIGDDESAVLNRAITKYMGDYVNAVRDYQAAIRLEPSYALSYYNAGNVYFRQRQFKQVRRSSSKPR</sequence>
<feature type="repeat" description="TPR" evidence="3">
    <location>
        <begin position="795"/>
        <end position="828"/>
    </location>
</feature>
<proteinExistence type="predicted"/>
<dbReference type="AlphaFoldDB" id="A7S7J9"/>
<dbReference type="Pfam" id="PF13181">
    <property type="entry name" value="TPR_8"/>
    <property type="match status" value="1"/>
</dbReference>
<feature type="repeat" description="TPR" evidence="3">
    <location>
        <begin position="623"/>
        <end position="656"/>
    </location>
</feature>
<dbReference type="Pfam" id="PF13414">
    <property type="entry name" value="TPR_11"/>
    <property type="match status" value="6"/>
</dbReference>
<dbReference type="Proteomes" id="UP000001593">
    <property type="component" value="Unassembled WGS sequence"/>
</dbReference>
<dbReference type="PROSITE" id="PS50293">
    <property type="entry name" value="TPR_REGION"/>
    <property type="match status" value="4"/>
</dbReference>
<feature type="repeat" description="TPR" evidence="3">
    <location>
        <begin position="829"/>
        <end position="862"/>
    </location>
</feature>
<evidence type="ECO:0000256" key="2">
    <source>
        <dbReference type="ARBA" id="ARBA00022803"/>
    </source>
</evidence>
<dbReference type="InterPro" id="IPR050498">
    <property type="entry name" value="Ycf3"/>
</dbReference>
<dbReference type="SMART" id="SM00028">
    <property type="entry name" value="TPR"/>
    <property type="match status" value="24"/>
</dbReference>
<dbReference type="eggNOG" id="KOG1124">
    <property type="taxonomic scope" value="Eukaryota"/>
</dbReference>
<feature type="repeat" description="TPR" evidence="3">
    <location>
        <begin position="453"/>
        <end position="486"/>
    </location>
</feature>
<keyword evidence="2 3" id="KW-0802">TPR repeat</keyword>
<feature type="repeat" description="TPR" evidence="3">
    <location>
        <begin position="657"/>
        <end position="690"/>
    </location>
</feature>
<dbReference type="HOGENOM" id="CLU_001369_0_0_1"/>
<dbReference type="STRING" id="45351.A7S7J9"/>
<feature type="repeat" description="TPR" evidence="3">
    <location>
        <begin position="68"/>
        <end position="101"/>
    </location>
</feature>
<dbReference type="Pfam" id="PF13432">
    <property type="entry name" value="TPR_16"/>
    <property type="match status" value="3"/>
</dbReference>
<dbReference type="InParanoid" id="A7S7J9"/>